<dbReference type="Proteomes" id="UP001652582">
    <property type="component" value="Chromosome 18"/>
</dbReference>
<dbReference type="InterPro" id="IPR006677">
    <property type="entry name" value="tRNA_intron_Endonuc_cat-like"/>
</dbReference>
<feature type="active site" evidence="5">
    <location>
        <position position="256"/>
    </location>
</feature>
<dbReference type="PANTHER" id="PTHR13070">
    <property type="entry name" value="TRNA-SPLICING ENDONUCLEASE SUBUNIT SEN34-RELATED"/>
    <property type="match status" value="1"/>
</dbReference>
<dbReference type="OrthoDB" id="48041at2759"/>
<feature type="active site" evidence="5">
    <location>
        <position position="224"/>
    </location>
</feature>
<evidence type="ECO:0000256" key="1">
    <source>
        <dbReference type="ARBA" id="ARBA00008078"/>
    </source>
</evidence>
<dbReference type="GO" id="GO:0003676">
    <property type="term" value="F:nucleic acid binding"/>
    <property type="evidence" value="ECO:0007669"/>
    <property type="project" value="InterPro"/>
</dbReference>
<dbReference type="GeneID" id="112051575"/>
<keyword evidence="3 4" id="KW-0456">Lyase</keyword>
<name>A0A6J1NMA6_BICAN</name>
<comment type="function">
    <text evidence="4">Constitutes one of the two catalytic subunit of the tRNA-splicing endonuclease complex, a complex responsible for identification and cleavage of the splice sites in pre-tRNA. It cleaves pre-tRNA at the 5'- and 3'-splice sites to release the intron. The products are an intron and two tRNA half-molecules bearing 2',3'-cyclic phosphate and 5'-OH termini. There are no conserved sequences at the splice sites, but the intron is invariably located at the same site in the gene, placing the splice sites an invariant distance from the constant structural features of the tRNA body.</text>
</comment>
<dbReference type="GO" id="GO:0000214">
    <property type="term" value="C:tRNA-intron endonuclease complex"/>
    <property type="evidence" value="ECO:0007669"/>
    <property type="project" value="UniProtKB-UniRule"/>
</dbReference>
<protein>
    <recommendedName>
        <fullName evidence="4">tRNA-splicing endonuclease subunit Sen34</fullName>
        <ecNumber evidence="4">4.6.1.16</ecNumber>
    </recommendedName>
</protein>
<keyword evidence="8" id="KW-1185">Reference proteome</keyword>
<feature type="domain" description="TSEN34 N-terminal" evidence="7">
    <location>
        <begin position="2"/>
        <end position="70"/>
    </location>
</feature>
<dbReference type="SUPFAM" id="SSF53032">
    <property type="entry name" value="tRNA-intron endonuclease catalytic domain-like"/>
    <property type="match status" value="1"/>
</dbReference>
<evidence type="ECO:0000256" key="4">
    <source>
        <dbReference type="PIRNR" id="PIRNR017250"/>
    </source>
</evidence>
<reference evidence="9" key="1">
    <citation type="submission" date="2025-08" db="UniProtKB">
        <authorList>
            <consortium name="RefSeq"/>
        </authorList>
    </citation>
    <scope>IDENTIFICATION</scope>
</reference>
<evidence type="ECO:0000259" key="7">
    <source>
        <dbReference type="Pfam" id="PF26577"/>
    </source>
</evidence>
<dbReference type="Pfam" id="PF01974">
    <property type="entry name" value="tRNA_int_endo"/>
    <property type="match status" value="1"/>
</dbReference>
<dbReference type="PANTHER" id="PTHR13070:SF0">
    <property type="entry name" value="TRNA-SPLICING ENDONUCLEASE SUBUNIT SEN34"/>
    <property type="match status" value="1"/>
</dbReference>
<evidence type="ECO:0000256" key="5">
    <source>
        <dbReference type="PIRSR" id="PIRSR017250-50"/>
    </source>
</evidence>
<dbReference type="KEGG" id="bany:112051575"/>
<evidence type="ECO:0000256" key="3">
    <source>
        <dbReference type="ARBA" id="ARBA00023239"/>
    </source>
</evidence>
<accession>A0A6J1NMA6</accession>
<evidence type="ECO:0000259" key="6">
    <source>
        <dbReference type="Pfam" id="PF01974"/>
    </source>
</evidence>
<dbReference type="AlphaFoldDB" id="A0A6J1NMA6"/>
<comment type="similarity">
    <text evidence="1 4">Belongs to the tRNA-intron endonuclease family.</text>
</comment>
<dbReference type="CDD" id="cd22363">
    <property type="entry name" value="tRNA-intron_lyase_C"/>
    <property type="match status" value="1"/>
</dbReference>
<dbReference type="Pfam" id="PF26577">
    <property type="entry name" value="TSEN34_N"/>
    <property type="match status" value="1"/>
</dbReference>
<dbReference type="GO" id="GO:0000379">
    <property type="term" value="P:tRNA-type intron splice site recognition and cleavage"/>
    <property type="evidence" value="ECO:0007669"/>
    <property type="project" value="UniProtKB-UniRule"/>
</dbReference>
<feature type="active site" evidence="5">
    <location>
        <position position="216"/>
    </location>
</feature>
<dbReference type="InterPro" id="IPR011856">
    <property type="entry name" value="tRNA_endonuc-like_dom_sf"/>
</dbReference>
<dbReference type="GO" id="GO:0000213">
    <property type="term" value="F:tRNA-intron lyase activity"/>
    <property type="evidence" value="ECO:0007669"/>
    <property type="project" value="UniProtKB-UniRule"/>
</dbReference>
<dbReference type="InterPro" id="IPR059049">
    <property type="entry name" value="TSEN34_N"/>
</dbReference>
<dbReference type="Gene3D" id="3.40.1350.10">
    <property type="match status" value="1"/>
</dbReference>
<dbReference type="InterPro" id="IPR036167">
    <property type="entry name" value="tRNA_intron_Endo_cat-like_sf"/>
</dbReference>
<gene>
    <name evidence="9" type="primary">LOC112051575</name>
</gene>
<evidence type="ECO:0000313" key="9">
    <source>
        <dbReference type="RefSeq" id="XP_023946058.1"/>
    </source>
</evidence>
<keyword evidence="2 4" id="KW-0819">tRNA processing</keyword>
<dbReference type="InterPro" id="IPR016690">
    <property type="entry name" value="TSEN34"/>
</dbReference>
<feature type="domain" description="tRNA intron endonuclease catalytic" evidence="6">
    <location>
        <begin position="188"/>
        <end position="271"/>
    </location>
</feature>
<evidence type="ECO:0000256" key="2">
    <source>
        <dbReference type="ARBA" id="ARBA00022694"/>
    </source>
</evidence>
<dbReference type="CTD" id="79042"/>
<keyword evidence="9" id="KW-0540">Nuclease</keyword>
<sequence length="282" mass="31829">MITLYVSNGVASIWNSDDWHNLRVNHRICGSLIGSVASFPRQNEFQGLPMALMSEEAALLVEKGICELVELPKLNDDLSDEQKLELKRINNKTLIEQAEALRKRKIEQLSQKLDIIVAGKKKKMLSKGISNINIDKDALLQEEINKLPALAPTNTLVHLPTEHYIDTERKKVSIDVLKPSVLDSKGANRYAIFKDLWQKGFYMTSGSKFGADFLVYPGDPVKFHAMYMLRCVNDHRTVFRPANLVAFGRLSVAVNKLAVLAFCNVFGKVEYQTLLWHDSVNS</sequence>
<dbReference type="RefSeq" id="XP_023946058.1">
    <property type="nucleotide sequence ID" value="XM_024090290.2"/>
</dbReference>
<organism evidence="8 9">
    <name type="scientific">Bicyclus anynana</name>
    <name type="common">Squinting bush brown butterfly</name>
    <dbReference type="NCBI Taxonomy" id="110368"/>
    <lineage>
        <taxon>Eukaryota</taxon>
        <taxon>Metazoa</taxon>
        <taxon>Ecdysozoa</taxon>
        <taxon>Arthropoda</taxon>
        <taxon>Hexapoda</taxon>
        <taxon>Insecta</taxon>
        <taxon>Pterygota</taxon>
        <taxon>Neoptera</taxon>
        <taxon>Endopterygota</taxon>
        <taxon>Lepidoptera</taxon>
        <taxon>Glossata</taxon>
        <taxon>Ditrysia</taxon>
        <taxon>Papilionoidea</taxon>
        <taxon>Nymphalidae</taxon>
        <taxon>Satyrinae</taxon>
        <taxon>Satyrini</taxon>
        <taxon>Mycalesina</taxon>
        <taxon>Bicyclus</taxon>
    </lineage>
</organism>
<evidence type="ECO:0000313" key="8">
    <source>
        <dbReference type="Proteomes" id="UP001652582"/>
    </source>
</evidence>
<keyword evidence="9" id="KW-0255">Endonuclease</keyword>
<dbReference type="EC" id="4.6.1.16" evidence="4"/>
<dbReference type="PIRSF" id="PIRSF017250">
    <property type="entry name" value="tRNA_splic_SEN34"/>
    <property type="match status" value="1"/>
</dbReference>
<proteinExistence type="inferred from homology"/>
<keyword evidence="9" id="KW-0378">Hydrolase</keyword>